<evidence type="ECO:0000256" key="7">
    <source>
        <dbReference type="ARBA" id="ARBA00023033"/>
    </source>
</evidence>
<dbReference type="PROSITE" id="PS00086">
    <property type="entry name" value="CYTOCHROME_P450"/>
    <property type="match status" value="1"/>
</dbReference>
<comment type="caution">
    <text evidence="11">The sequence shown here is derived from an EMBL/GenBank/DDBJ whole genome shotgun (WGS) entry which is preliminary data.</text>
</comment>
<dbReference type="GO" id="GO:0016712">
    <property type="term" value="F:oxidoreductase activity, acting on paired donors, with incorporation or reduction of molecular oxygen, reduced flavin or flavoprotein as one donor, and incorporation of one atom of oxygen"/>
    <property type="evidence" value="ECO:0007669"/>
    <property type="project" value="InterPro"/>
</dbReference>
<keyword evidence="10" id="KW-0812">Transmembrane</keyword>
<feature type="transmembrane region" description="Helical" evidence="10">
    <location>
        <begin position="12"/>
        <end position="33"/>
    </location>
</feature>
<dbReference type="InterPro" id="IPR017972">
    <property type="entry name" value="Cyt_P450_CS"/>
</dbReference>
<dbReference type="AlphaFoldDB" id="A0A317URZ4"/>
<dbReference type="CDD" id="cd11063">
    <property type="entry name" value="CYP52"/>
    <property type="match status" value="1"/>
</dbReference>
<dbReference type="PRINTS" id="PR00385">
    <property type="entry name" value="P450"/>
</dbReference>
<dbReference type="GO" id="GO:0020037">
    <property type="term" value="F:heme binding"/>
    <property type="evidence" value="ECO:0007669"/>
    <property type="project" value="InterPro"/>
</dbReference>
<feature type="binding site" description="axial binding residue" evidence="8">
    <location>
        <position position="450"/>
    </location>
    <ligand>
        <name>heme</name>
        <dbReference type="ChEBI" id="CHEBI:30413"/>
    </ligand>
    <ligandPart>
        <name>Fe</name>
        <dbReference type="ChEBI" id="CHEBI:18248"/>
    </ligandPart>
</feature>
<dbReference type="SUPFAM" id="SSF48264">
    <property type="entry name" value="Cytochrome P450"/>
    <property type="match status" value="1"/>
</dbReference>
<evidence type="ECO:0000256" key="3">
    <source>
        <dbReference type="ARBA" id="ARBA00022617"/>
    </source>
</evidence>
<dbReference type="Pfam" id="PF00067">
    <property type="entry name" value="p450"/>
    <property type="match status" value="1"/>
</dbReference>
<keyword evidence="4 8" id="KW-0479">Metal-binding</keyword>
<keyword evidence="12" id="KW-1185">Reference proteome</keyword>
<proteinExistence type="inferred from homology"/>
<dbReference type="RefSeq" id="XP_025461319.1">
    <property type="nucleotide sequence ID" value="XM_025607142.1"/>
</dbReference>
<evidence type="ECO:0000256" key="9">
    <source>
        <dbReference type="RuleBase" id="RU000461"/>
    </source>
</evidence>
<keyword evidence="7 9" id="KW-0503">Monooxygenase</keyword>
<evidence type="ECO:0000313" key="11">
    <source>
        <dbReference type="EMBL" id="PWY64734.1"/>
    </source>
</evidence>
<evidence type="ECO:0000256" key="10">
    <source>
        <dbReference type="SAM" id="Phobius"/>
    </source>
</evidence>
<evidence type="ECO:0000256" key="2">
    <source>
        <dbReference type="ARBA" id="ARBA00010617"/>
    </source>
</evidence>
<evidence type="ECO:0000256" key="5">
    <source>
        <dbReference type="ARBA" id="ARBA00023002"/>
    </source>
</evidence>
<dbReference type="Proteomes" id="UP000246702">
    <property type="component" value="Unassembled WGS sequence"/>
</dbReference>
<name>A0A317URZ4_9EURO</name>
<accession>A0A317URZ4</accession>
<dbReference type="InterPro" id="IPR001128">
    <property type="entry name" value="Cyt_P450"/>
</dbReference>
<dbReference type="InterPro" id="IPR036396">
    <property type="entry name" value="Cyt_P450_sf"/>
</dbReference>
<dbReference type="PRINTS" id="PR01239">
    <property type="entry name" value="EP450IICYP52"/>
</dbReference>
<evidence type="ECO:0000256" key="1">
    <source>
        <dbReference type="ARBA" id="ARBA00001971"/>
    </source>
</evidence>
<comment type="similarity">
    <text evidence="2 9">Belongs to the cytochrome P450 family.</text>
</comment>
<keyword evidence="3 8" id="KW-0349">Heme</keyword>
<reference evidence="11 12" key="1">
    <citation type="submission" date="2016-12" db="EMBL/GenBank/DDBJ databases">
        <title>The genomes of Aspergillus section Nigri reveals drivers in fungal speciation.</title>
        <authorList>
            <consortium name="DOE Joint Genome Institute"/>
            <person name="Vesth T.C."/>
            <person name="Nybo J."/>
            <person name="Theobald S."/>
            <person name="Brandl J."/>
            <person name="Frisvad J.C."/>
            <person name="Nielsen K.F."/>
            <person name="Lyhne E.K."/>
            <person name="Kogle M.E."/>
            <person name="Kuo A."/>
            <person name="Riley R."/>
            <person name="Clum A."/>
            <person name="Nolan M."/>
            <person name="Lipzen A."/>
            <person name="Salamov A."/>
            <person name="Henrissat B."/>
            <person name="Wiebenga A."/>
            <person name="De Vries R.P."/>
            <person name="Grigoriev I.V."/>
            <person name="Mortensen U.H."/>
            <person name="Andersen M.R."/>
            <person name="Baker S.E."/>
        </authorList>
    </citation>
    <scope>NUCLEOTIDE SEQUENCE [LARGE SCALE GENOMIC DNA]</scope>
    <source>
        <strain evidence="11 12">CBS 115572</strain>
    </source>
</reference>
<dbReference type="GeneID" id="37109285"/>
<sequence length="503" mass="57927">MQVYLNLNLAQVPMLASILVTLTFVSTRIRRYFIRREFARRHGCQSAVRANKDLLLGLDQILPLVHDIGKHRLLETMWKRYHLYGNTYTSKRVLNPGIYTVEPENIKTILSTNFKDYGLGHRAQHYEPLLGRGIFDTDGDHWATSRALLRPSFTRNKVADLKSFEHLIPDLFALIPRDGETVVDLQDLFFRYTMDSATAFLFGQSVGSLRMDQSDLSFAPAFNYALEAIWMSLILGPFRIFKRDQKAEQCYRICREFAERFVEDAVKAVRSGKDETKRESYIFSHELARNTADKRRILDELLNILLAGRDTTASLLSNMFFMLAKYPAIWDKLRREVASLEGRLPTYEELRNLKYLRCCMNESLRLHPVVPLNERLAMKDTVLPLGGGKDGLSPVFVAKGTQVAYNVYGMHRRTDLYGPDAEEFRPERWEDGQLNPRWEYLPFNGGPRICIGQQYALAEVGYVTVRMAQEFQTLKSRDPGPWEESLRLTLCSRNGTKVSLTPA</sequence>
<comment type="cofactor">
    <cofactor evidence="1 8">
        <name>heme</name>
        <dbReference type="ChEBI" id="CHEBI:30413"/>
    </cofactor>
</comment>
<evidence type="ECO:0000256" key="6">
    <source>
        <dbReference type="ARBA" id="ARBA00023004"/>
    </source>
</evidence>
<dbReference type="InterPro" id="IPR002974">
    <property type="entry name" value="Cyt_P450_E_CYP52_ascomycetes"/>
</dbReference>
<dbReference type="PANTHER" id="PTHR24287">
    <property type="entry name" value="P450, PUTATIVE (EUROFUNG)-RELATED"/>
    <property type="match status" value="1"/>
</dbReference>
<dbReference type="STRING" id="1450535.A0A317URZ4"/>
<evidence type="ECO:0000313" key="12">
    <source>
        <dbReference type="Proteomes" id="UP000246702"/>
    </source>
</evidence>
<dbReference type="EMBL" id="MSFK01000068">
    <property type="protein sequence ID" value="PWY64734.1"/>
    <property type="molecule type" value="Genomic_DNA"/>
</dbReference>
<dbReference type="InterPro" id="IPR002402">
    <property type="entry name" value="Cyt_P450_E_grp-II"/>
</dbReference>
<evidence type="ECO:0000256" key="8">
    <source>
        <dbReference type="PIRSR" id="PIRSR602402-1"/>
    </source>
</evidence>
<keyword evidence="6 8" id="KW-0408">Iron</keyword>
<keyword evidence="10" id="KW-0472">Membrane</keyword>
<keyword evidence="10" id="KW-1133">Transmembrane helix</keyword>
<dbReference type="PRINTS" id="PR00464">
    <property type="entry name" value="EP450II"/>
</dbReference>
<keyword evidence="5 9" id="KW-0560">Oxidoreductase</keyword>
<evidence type="ECO:0000256" key="4">
    <source>
        <dbReference type="ARBA" id="ARBA00022723"/>
    </source>
</evidence>
<dbReference type="InterPro" id="IPR047146">
    <property type="entry name" value="Cyt_P450_E_CYP52_fungi"/>
</dbReference>
<gene>
    <name evidence="11" type="ORF">BO94DRAFT_357154</name>
</gene>
<dbReference type="PANTHER" id="PTHR24287:SF17">
    <property type="entry name" value="P450, PUTATIVE (EUROFUNG)-RELATED"/>
    <property type="match status" value="1"/>
</dbReference>
<dbReference type="OrthoDB" id="1470350at2759"/>
<dbReference type="GO" id="GO:0005506">
    <property type="term" value="F:iron ion binding"/>
    <property type="evidence" value="ECO:0007669"/>
    <property type="project" value="InterPro"/>
</dbReference>
<protein>
    <submittedName>
        <fullName evidence="11">Cytochrome P450</fullName>
    </submittedName>
</protein>
<organism evidence="11 12">
    <name type="scientific">Aspergillus sclerotioniger CBS 115572</name>
    <dbReference type="NCBI Taxonomy" id="1450535"/>
    <lineage>
        <taxon>Eukaryota</taxon>
        <taxon>Fungi</taxon>
        <taxon>Dikarya</taxon>
        <taxon>Ascomycota</taxon>
        <taxon>Pezizomycotina</taxon>
        <taxon>Eurotiomycetes</taxon>
        <taxon>Eurotiomycetidae</taxon>
        <taxon>Eurotiales</taxon>
        <taxon>Aspergillaceae</taxon>
        <taxon>Aspergillus</taxon>
        <taxon>Aspergillus subgen. Circumdati</taxon>
    </lineage>
</organism>
<dbReference type="Gene3D" id="1.10.630.10">
    <property type="entry name" value="Cytochrome P450"/>
    <property type="match status" value="1"/>
</dbReference>